<dbReference type="GO" id="GO:0007131">
    <property type="term" value="P:reciprocal meiotic recombination"/>
    <property type="evidence" value="ECO:0007669"/>
    <property type="project" value="InterPro"/>
</dbReference>
<dbReference type="OrthoDB" id="273345at2759"/>
<feature type="coiled-coil region" evidence="8">
    <location>
        <begin position="123"/>
        <end position="216"/>
    </location>
</feature>
<dbReference type="InterPro" id="IPR005647">
    <property type="entry name" value="Mnd1"/>
</dbReference>
<accession>A0A1W4WGG5</accession>
<keyword evidence="5" id="KW-0233">DNA recombination</keyword>
<dbReference type="InterPro" id="IPR036390">
    <property type="entry name" value="WH_DNA-bd_sf"/>
</dbReference>
<evidence type="ECO:0000256" key="4">
    <source>
        <dbReference type="ARBA" id="ARBA00023054"/>
    </source>
</evidence>
<dbReference type="InParanoid" id="A0A1W4WGG5"/>
<dbReference type="PANTHER" id="PTHR31398:SF0">
    <property type="entry name" value="MEIOTIC NUCLEAR DIVISION PROTEIN 1 HOMOLOG"/>
    <property type="match status" value="1"/>
</dbReference>
<evidence type="ECO:0000313" key="12">
    <source>
        <dbReference type="RefSeq" id="XP_018323046.1"/>
    </source>
</evidence>
<keyword evidence="11" id="KW-1185">Reference proteome</keyword>
<keyword evidence="4 8" id="KW-0175">Coiled coil</keyword>
<dbReference type="Pfam" id="PF18517">
    <property type="entry name" value="LZ3wCH"/>
    <property type="match status" value="1"/>
</dbReference>
<dbReference type="PANTHER" id="PTHR31398">
    <property type="entry name" value="MEIOTIC NUCLEAR DIVISION PROTEIN 1 HOMOLOG"/>
    <property type="match status" value="1"/>
</dbReference>
<dbReference type="AlphaFoldDB" id="A0A1W4WGG5"/>
<evidence type="ECO:0000313" key="11">
    <source>
        <dbReference type="Proteomes" id="UP000192223"/>
    </source>
</evidence>
<gene>
    <name evidence="12" type="primary">LOC108735538</name>
</gene>
<comment type="similarity">
    <text evidence="2">Belongs to the MND1 family.</text>
</comment>
<evidence type="ECO:0000256" key="2">
    <source>
        <dbReference type="ARBA" id="ARBA00005981"/>
    </source>
</evidence>
<reference evidence="12" key="1">
    <citation type="submission" date="2025-08" db="UniProtKB">
        <authorList>
            <consortium name="RefSeq"/>
        </authorList>
    </citation>
    <scope>IDENTIFICATION</scope>
    <source>
        <tissue evidence="12">Entire body</tissue>
    </source>
</reference>
<sequence>MKHILNYFKQFRASYSKNFIVLRYEKAQLKVKKAVRIIYKSKIKMSKRKGVSAEEKRTRMLQLFYEKKEFFQLKDLEKIAPKEKGIIANSVKDIVQNLVDDGLVDTDKIGSSIYYWAFPSKAKIAKNEKLQQLKATLDSYSKKLKSSEETLQNLRNDREDSAERNKLLEKVTDLQIEYDQLTKQLKMYQDNDPKVLERKRDETQKLKDAANRWTDNVFSVKTWCKNKFNIEEGVMNKQFKIPSDFDYIN</sequence>
<proteinExistence type="inferred from homology"/>
<protein>
    <recommendedName>
        <fullName evidence="3">Meiotic nuclear division protein 1 homolog</fullName>
    </recommendedName>
</protein>
<evidence type="ECO:0000256" key="8">
    <source>
        <dbReference type="SAM" id="Coils"/>
    </source>
</evidence>
<feature type="domain" description="Leucine zipper with capping helix" evidence="10">
    <location>
        <begin position="195"/>
        <end position="248"/>
    </location>
</feature>
<dbReference type="Proteomes" id="UP000192223">
    <property type="component" value="Unplaced"/>
</dbReference>
<dbReference type="PIRSF" id="PIRSF026991">
    <property type="entry name" value="Mnd1"/>
    <property type="match status" value="1"/>
</dbReference>
<dbReference type="GO" id="GO:0003690">
    <property type="term" value="F:double-stranded DNA binding"/>
    <property type="evidence" value="ECO:0007669"/>
    <property type="project" value="InterPro"/>
</dbReference>
<evidence type="ECO:0000256" key="7">
    <source>
        <dbReference type="ARBA" id="ARBA00023254"/>
    </source>
</evidence>
<dbReference type="InterPro" id="IPR040661">
    <property type="entry name" value="LZ3wCH"/>
</dbReference>
<dbReference type="STRING" id="224129.A0A1W4WGG5"/>
<feature type="domain" description="Mnd1 HTH" evidence="9">
    <location>
        <begin position="60"/>
        <end position="119"/>
    </location>
</feature>
<dbReference type="Pfam" id="PF03962">
    <property type="entry name" value="Mnd1"/>
    <property type="match status" value="1"/>
</dbReference>
<dbReference type="InterPro" id="IPR040453">
    <property type="entry name" value="Mnd1_HTH"/>
</dbReference>
<dbReference type="GeneID" id="108735538"/>
<organism evidence="11 12">
    <name type="scientific">Agrilus planipennis</name>
    <name type="common">Emerald ash borer</name>
    <name type="synonym">Agrilus marcopoli</name>
    <dbReference type="NCBI Taxonomy" id="224129"/>
    <lineage>
        <taxon>Eukaryota</taxon>
        <taxon>Metazoa</taxon>
        <taxon>Ecdysozoa</taxon>
        <taxon>Arthropoda</taxon>
        <taxon>Hexapoda</taxon>
        <taxon>Insecta</taxon>
        <taxon>Pterygota</taxon>
        <taxon>Neoptera</taxon>
        <taxon>Endopterygota</taxon>
        <taxon>Coleoptera</taxon>
        <taxon>Polyphaga</taxon>
        <taxon>Elateriformia</taxon>
        <taxon>Buprestoidea</taxon>
        <taxon>Buprestidae</taxon>
        <taxon>Agrilinae</taxon>
        <taxon>Agrilus</taxon>
    </lineage>
</organism>
<dbReference type="SUPFAM" id="SSF46785">
    <property type="entry name" value="Winged helix' DNA-binding domain"/>
    <property type="match status" value="1"/>
</dbReference>
<evidence type="ECO:0000256" key="6">
    <source>
        <dbReference type="ARBA" id="ARBA00023242"/>
    </source>
</evidence>
<dbReference type="KEGG" id="apln:108735538"/>
<keyword evidence="7" id="KW-0469">Meiosis</keyword>
<evidence type="ECO:0000256" key="1">
    <source>
        <dbReference type="ARBA" id="ARBA00004123"/>
    </source>
</evidence>
<name>A0A1W4WGG5_AGRPL</name>
<evidence type="ECO:0000256" key="3">
    <source>
        <dbReference type="ARBA" id="ARBA00013726"/>
    </source>
</evidence>
<dbReference type="RefSeq" id="XP_018323046.1">
    <property type="nucleotide sequence ID" value="XM_018467544.1"/>
</dbReference>
<evidence type="ECO:0000259" key="9">
    <source>
        <dbReference type="Pfam" id="PF03962"/>
    </source>
</evidence>
<evidence type="ECO:0000259" key="10">
    <source>
        <dbReference type="Pfam" id="PF18517"/>
    </source>
</evidence>
<keyword evidence="6" id="KW-0539">Nucleus</keyword>
<comment type="subcellular location">
    <subcellularLocation>
        <location evidence="1">Nucleus</location>
    </subcellularLocation>
</comment>
<dbReference type="GO" id="GO:0005634">
    <property type="term" value="C:nucleus"/>
    <property type="evidence" value="ECO:0007669"/>
    <property type="project" value="UniProtKB-SubCell"/>
</dbReference>
<evidence type="ECO:0000256" key="5">
    <source>
        <dbReference type="ARBA" id="ARBA00023172"/>
    </source>
</evidence>